<feature type="transmembrane region" description="Helical" evidence="1">
    <location>
        <begin position="195"/>
        <end position="216"/>
    </location>
</feature>
<sequence length="239" mass="27269">MTSASLKIAKWLLDVILPSKVKDEIVGDLEEEYSHYLAVGAGKANYWLWHQVLLTCSQYLFISTRLLMALAVCVTLCVLALFYTALAFLSYANSPLVYGKSYWLSGSANMLFFEAAFWHFAAEAIDGRFGIDFLIDSRAVLYTVLMFTLLQVIDKKYPLSVAQFIAVSIAFILLPHICLFFYFQMYNLVLHQTGPYIALMWLSTMYLLPICSYRLVSKLHEHARQYGGEGRSLACHRKH</sequence>
<comment type="caution">
    <text evidence="2">The sequence shown here is derived from an EMBL/GenBank/DDBJ whole genome shotgun (WGS) entry which is preliminary data.</text>
</comment>
<accession>A0ABR9EBI9</accession>
<keyword evidence="3" id="KW-1185">Reference proteome</keyword>
<evidence type="ECO:0000313" key="2">
    <source>
        <dbReference type="EMBL" id="MBE0368346.1"/>
    </source>
</evidence>
<keyword evidence="1" id="KW-1133">Transmembrane helix</keyword>
<protein>
    <submittedName>
        <fullName evidence="2">Uncharacterized protein</fullName>
    </submittedName>
</protein>
<reference evidence="2 3" key="1">
    <citation type="submission" date="2015-03" db="EMBL/GenBank/DDBJ databases">
        <title>Genome sequence of Pseudoalteromonas aurantia.</title>
        <authorList>
            <person name="Xie B.-B."/>
            <person name="Rong J.-C."/>
            <person name="Qin Q.-L."/>
            <person name="Zhang Y.-Z."/>
        </authorList>
    </citation>
    <scope>NUCLEOTIDE SEQUENCE [LARGE SCALE GENOMIC DNA]</scope>
    <source>
        <strain evidence="2 3">208</strain>
    </source>
</reference>
<dbReference type="Proteomes" id="UP000615755">
    <property type="component" value="Unassembled WGS sequence"/>
</dbReference>
<evidence type="ECO:0000313" key="3">
    <source>
        <dbReference type="Proteomes" id="UP000615755"/>
    </source>
</evidence>
<organism evidence="2 3">
    <name type="scientific">Pseudoalteromonas aurantia 208</name>
    <dbReference type="NCBI Taxonomy" id="1314867"/>
    <lineage>
        <taxon>Bacteria</taxon>
        <taxon>Pseudomonadati</taxon>
        <taxon>Pseudomonadota</taxon>
        <taxon>Gammaproteobacteria</taxon>
        <taxon>Alteromonadales</taxon>
        <taxon>Pseudoalteromonadaceae</taxon>
        <taxon>Pseudoalteromonas</taxon>
    </lineage>
</organism>
<name>A0ABR9EBI9_9GAMM</name>
<dbReference type="EMBL" id="AQGV01000012">
    <property type="protein sequence ID" value="MBE0368346.1"/>
    <property type="molecule type" value="Genomic_DNA"/>
</dbReference>
<proteinExistence type="predicted"/>
<feature type="transmembrane region" description="Helical" evidence="1">
    <location>
        <begin position="164"/>
        <end position="183"/>
    </location>
</feature>
<keyword evidence="1" id="KW-0812">Transmembrane</keyword>
<feature type="transmembrane region" description="Helical" evidence="1">
    <location>
        <begin position="67"/>
        <end position="89"/>
    </location>
</feature>
<gene>
    <name evidence="2" type="ORF">PAUR_a1927</name>
</gene>
<evidence type="ECO:0000256" key="1">
    <source>
        <dbReference type="SAM" id="Phobius"/>
    </source>
</evidence>
<feature type="transmembrane region" description="Helical" evidence="1">
    <location>
        <begin position="101"/>
        <end position="121"/>
    </location>
</feature>
<keyword evidence="1" id="KW-0472">Membrane</keyword>
<dbReference type="RefSeq" id="WP_192507642.1">
    <property type="nucleotide sequence ID" value="NZ_AQGV01000012.1"/>
</dbReference>
<feature type="transmembrane region" description="Helical" evidence="1">
    <location>
        <begin position="133"/>
        <end position="152"/>
    </location>
</feature>